<keyword evidence="7" id="KW-1185">Reference proteome</keyword>
<dbReference type="InterPro" id="IPR014977">
    <property type="entry name" value="WRC_dom"/>
</dbReference>
<dbReference type="Proteomes" id="UP000596660">
    <property type="component" value="Unplaced"/>
</dbReference>
<keyword evidence="1 3" id="KW-0539">Nucleus</keyword>
<dbReference type="Gramene" id="AUR62013612-RA">
    <property type="protein sequence ID" value="AUR62013612-RA:cds"/>
    <property type="gene ID" value="AUR62013612"/>
</dbReference>
<evidence type="ECO:0000259" key="5">
    <source>
        <dbReference type="PROSITE" id="PS51667"/>
    </source>
</evidence>
<dbReference type="GO" id="GO:0032502">
    <property type="term" value="P:developmental process"/>
    <property type="evidence" value="ECO:0007669"/>
    <property type="project" value="InterPro"/>
</dbReference>
<evidence type="ECO:0000256" key="2">
    <source>
        <dbReference type="PROSITE-ProRule" id="PRU01002"/>
    </source>
</evidence>
<comment type="domain">
    <text evidence="3">The QLQ domain and WRC domain may be involved in protein-protein interaction and DNA-binding, respectively.</text>
</comment>
<evidence type="ECO:0000256" key="1">
    <source>
        <dbReference type="ARBA" id="ARBA00023242"/>
    </source>
</evidence>
<keyword evidence="3" id="KW-0010">Activator</keyword>
<evidence type="ECO:0000313" key="7">
    <source>
        <dbReference type="Proteomes" id="UP000596660"/>
    </source>
</evidence>
<comment type="subcellular location">
    <subcellularLocation>
        <location evidence="3">Nucleus</location>
    </subcellularLocation>
</comment>
<comment type="caution">
    <text evidence="2">Lacks conserved residue(s) required for the propagation of feature annotation.</text>
</comment>
<dbReference type="AlphaFoldDB" id="A0A803LI15"/>
<feature type="region of interest" description="Disordered" evidence="4">
    <location>
        <begin position="1"/>
        <end position="33"/>
    </location>
</feature>
<dbReference type="Pfam" id="PF08879">
    <property type="entry name" value="WRC"/>
    <property type="match status" value="2"/>
</dbReference>
<evidence type="ECO:0000313" key="6">
    <source>
        <dbReference type="EnsemblPlants" id="AUR62013612-RA:cds"/>
    </source>
</evidence>
<name>A0A803LI15_CHEQI</name>
<proteinExistence type="inferred from homology"/>
<feature type="region of interest" description="Disordered" evidence="4">
    <location>
        <begin position="335"/>
        <end position="374"/>
    </location>
</feature>
<evidence type="ECO:0000256" key="4">
    <source>
        <dbReference type="SAM" id="MobiDB-lite"/>
    </source>
</evidence>
<sequence length="374" mass="41769">MIPLVNLFPTSSGEEEDRWRIKTEEKQGKKTEEELEPLISLALGIGGSTKSDEREKDNIFGRIVMVKEENKEVDDHNQAVVEREGCRINSVVRFTEDQMIDPEPGRCRRTDGKKWRCHQPVISNEKYCEKHMHRGSNRSRKLVEACPYSRTTNLKNLNKNINLNKDIRPRFSENLGPKEPTKVVKRAQDLGTSTAVSYGNNKQSNKAKCVVAKDRIAVINQTSGLDFSPKSVLLNDTGMRCPSVQSCKSNTESESRCKRTDGKKWQCKKEVLPYQKYCAQHVNRGRFRSKKRPIGSSSSREIQAAYGSTSSPKIYGTGQATVGLGLKISLPTRLDDPRNIIKGNMSQNGGSSSSTEATESDGSTDVSDIIVLSP</sequence>
<comment type="function">
    <text evidence="3">Transcription activator.</text>
</comment>
<dbReference type="EnsemblPlants" id="AUR62013612-RA">
    <property type="protein sequence ID" value="AUR62013612-RA:cds"/>
    <property type="gene ID" value="AUR62013612"/>
</dbReference>
<dbReference type="GO" id="GO:0006351">
    <property type="term" value="P:DNA-templated transcription"/>
    <property type="evidence" value="ECO:0007669"/>
    <property type="project" value="UniProtKB-UniRule"/>
</dbReference>
<organism evidence="6 7">
    <name type="scientific">Chenopodium quinoa</name>
    <name type="common">Quinoa</name>
    <dbReference type="NCBI Taxonomy" id="63459"/>
    <lineage>
        <taxon>Eukaryota</taxon>
        <taxon>Viridiplantae</taxon>
        <taxon>Streptophyta</taxon>
        <taxon>Embryophyta</taxon>
        <taxon>Tracheophyta</taxon>
        <taxon>Spermatophyta</taxon>
        <taxon>Magnoliopsida</taxon>
        <taxon>eudicotyledons</taxon>
        <taxon>Gunneridae</taxon>
        <taxon>Pentapetalae</taxon>
        <taxon>Caryophyllales</taxon>
        <taxon>Chenopodiaceae</taxon>
        <taxon>Chenopodioideae</taxon>
        <taxon>Atripliceae</taxon>
        <taxon>Chenopodium</taxon>
    </lineage>
</organism>
<reference evidence="6" key="2">
    <citation type="submission" date="2021-03" db="UniProtKB">
        <authorList>
            <consortium name="EnsemblPlants"/>
        </authorList>
    </citation>
    <scope>IDENTIFICATION</scope>
</reference>
<reference evidence="6" key="1">
    <citation type="journal article" date="2017" name="Nature">
        <title>The genome of Chenopodium quinoa.</title>
        <authorList>
            <person name="Jarvis D.E."/>
            <person name="Ho Y.S."/>
            <person name="Lightfoot D.J."/>
            <person name="Schmoeckel S.M."/>
            <person name="Li B."/>
            <person name="Borm T.J.A."/>
            <person name="Ohyanagi H."/>
            <person name="Mineta K."/>
            <person name="Michell C.T."/>
            <person name="Saber N."/>
            <person name="Kharbatia N.M."/>
            <person name="Rupper R.R."/>
            <person name="Sharp A.R."/>
            <person name="Dally N."/>
            <person name="Boughton B.A."/>
            <person name="Woo Y.H."/>
            <person name="Gao G."/>
            <person name="Schijlen E.G.W.M."/>
            <person name="Guo X."/>
            <person name="Momin A.A."/>
            <person name="Negrao S."/>
            <person name="Al-Babili S."/>
            <person name="Gehring C."/>
            <person name="Roessner U."/>
            <person name="Jung C."/>
            <person name="Murphy K."/>
            <person name="Arold S.T."/>
            <person name="Gojobori T."/>
            <person name="van der Linden C.G."/>
            <person name="van Loo E.N."/>
            <person name="Jellen E.N."/>
            <person name="Maughan P.J."/>
            <person name="Tester M."/>
        </authorList>
    </citation>
    <scope>NUCLEOTIDE SEQUENCE [LARGE SCALE GENOMIC DNA]</scope>
    <source>
        <strain evidence="6">cv. PI 614886</strain>
    </source>
</reference>
<accession>A0A803LI15</accession>
<dbReference type="OMA" id="SGYHECK"/>
<feature type="domain" description="WRC" evidence="5">
    <location>
        <begin position="251"/>
        <end position="295"/>
    </location>
</feature>
<dbReference type="PANTHER" id="PTHR31602:SF81">
    <property type="entry name" value="GROWTH-REGULATING FACTOR 9"/>
    <property type="match status" value="1"/>
</dbReference>
<dbReference type="GO" id="GO:0005634">
    <property type="term" value="C:nucleus"/>
    <property type="evidence" value="ECO:0007669"/>
    <property type="project" value="UniProtKB-SubCell"/>
</dbReference>
<protein>
    <recommendedName>
        <fullName evidence="3">Growth-regulating factor</fullName>
    </recommendedName>
</protein>
<comment type="similarity">
    <text evidence="3">Belongs to the GRF family.</text>
</comment>
<keyword evidence="3" id="KW-0805">Transcription regulation</keyword>
<dbReference type="GO" id="GO:0005524">
    <property type="term" value="F:ATP binding"/>
    <property type="evidence" value="ECO:0007669"/>
    <property type="project" value="UniProtKB-UniRule"/>
</dbReference>
<evidence type="ECO:0000256" key="3">
    <source>
        <dbReference type="RuleBase" id="RU367127"/>
    </source>
</evidence>
<dbReference type="PROSITE" id="PS51667">
    <property type="entry name" value="WRC"/>
    <property type="match status" value="2"/>
</dbReference>
<keyword evidence="3" id="KW-0804">Transcription</keyword>
<dbReference type="InterPro" id="IPR031137">
    <property type="entry name" value="GRF"/>
</dbReference>
<feature type="compositionally biased region" description="Basic and acidic residues" evidence="4">
    <location>
        <begin position="17"/>
        <end position="32"/>
    </location>
</feature>
<feature type="compositionally biased region" description="Low complexity" evidence="4">
    <location>
        <begin position="343"/>
        <end position="365"/>
    </location>
</feature>
<dbReference type="PANTHER" id="PTHR31602">
    <property type="entry name" value="GROWTH-REGULATING FACTOR 5"/>
    <property type="match status" value="1"/>
</dbReference>
<feature type="domain" description="WRC" evidence="5">
    <location>
        <begin position="101"/>
        <end position="145"/>
    </location>
</feature>